<organism evidence="1 2">
    <name type="scientific">Naganishia friedmannii</name>
    <dbReference type="NCBI Taxonomy" id="89922"/>
    <lineage>
        <taxon>Eukaryota</taxon>
        <taxon>Fungi</taxon>
        <taxon>Dikarya</taxon>
        <taxon>Basidiomycota</taxon>
        <taxon>Agaricomycotina</taxon>
        <taxon>Tremellomycetes</taxon>
        <taxon>Filobasidiales</taxon>
        <taxon>Filobasidiaceae</taxon>
        <taxon>Naganishia</taxon>
    </lineage>
</organism>
<evidence type="ECO:0000313" key="1">
    <source>
        <dbReference type="EMBL" id="KAJ9099251.1"/>
    </source>
</evidence>
<reference evidence="1" key="1">
    <citation type="submission" date="2023-04" db="EMBL/GenBank/DDBJ databases">
        <title>Draft Genome sequencing of Naganishia species isolated from polar environments using Oxford Nanopore Technology.</title>
        <authorList>
            <person name="Leo P."/>
            <person name="Venkateswaran K."/>
        </authorList>
    </citation>
    <scope>NUCLEOTIDE SEQUENCE</scope>
    <source>
        <strain evidence="1">MNA-CCFEE 5423</strain>
    </source>
</reference>
<gene>
    <name evidence="1" type="ORF">QFC21_004132</name>
</gene>
<protein>
    <submittedName>
        <fullName evidence="1">Uncharacterized protein</fullName>
    </submittedName>
</protein>
<dbReference type="EMBL" id="JASBWT010000013">
    <property type="protein sequence ID" value="KAJ9099251.1"/>
    <property type="molecule type" value="Genomic_DNA"/>
</dbReference>
<name>A0ACC2VKW6_9TREE</name>
<dbReference type="Proteomes" id="UP001227268">
    <property type="component" value="Unassembled WGS sequence"/>
</dbReference>
<evidence type="ECO:0000313" key="2">
    <source>
        <dbReference type="Proteomes" id="UP001227268"/>
    </source>
</evidence>
<comment type="caution">
    <text evidence="1">The sequence shown here is derived from an EMBL/GenBank/DDBJ whole genome shotgun (WGS) entry which is preliminary data.</text>
</comment>
<proteinExistence type="predicted"/>
<keyword evidence="2" id="KW-1185">Reference proteome</keyword>
<accession>A0ACC2VKW6</accession>
<sequence length="688" mass="76070">MDDEQGPSTLYRARFAHTPDGLPAFSTFGTSGEPEDIQPLFKDEVKEREQEARERDKDNLYALLNLPKSATTNQIRDRYRALAITFHPDKHRHTGTDGSDSPPASSVSHFNAIQRAYEILTDPQKRAVYDLLGEEGLRELSQEEQGDGDEGEAGGRRRRQNWQIGRRHKTAQEIRQHYQRVVYERRLNTIDAMVKSKGDINVNVDARAVFLPLSFFKNPDVVQHDVLSRAMRTRVTGLGMKHSFETPISNATSVVWAGQMLARNGAGGGNVVGTVRHSFGPRFWVEAGSSIFNPRIATAKATYAHDMETFATVNAVQQTYKAPPAVALTVGKKVFDKTTGFVTVRSGFWELGPWGRGLAETLGRTDRPAVSLGLTSIGHTGTGWTAEATGGFIDNHLSGDYTLDVLNGFKVKVGSAVGTATGVSAFVNTERQITDNTKVGLGVTASLPGGITVKIRLWRLGQRVSIPIMLSQNIDPTILFFSTVLPATSIFALHHLYLEPSRRERTLKWVTLSLQTVDPTTNELRFFICSTIAELQAENAEYLAQKQAEAMDAMAMLEDTVQRKLEQERASEAGLVVISAHYGLTSAFTPLGMREKEGEEEKVADVTIAVQALVQNGHLHIPAGRPKYNILGFYDPCMGEAKSLRVQYLFRDKLHEVTVDDMEALRAPLRTHIVDDSRNATGGHNWDA</sequence>